<dbReference type="Pfam" id="PF03101">
    <property type="entry name" value="FAR1"/>
    <property type="match status" value="1"/>
</dbReference>
<protein>
    <recommendedName>
        <fullName evidence="1">Protein FAR1-RELATED SEQUENCE</fullName>
    </recommendedName>
</protein>
<dbReference type="PANTHER" id="PTHR31669:SF307">
    <property type="entry name" value="PROTEIN FAR1-RELATED SEQUENCE"/>
    <property type="match status" value="1"/>
</dbReference>
<evidence type="ECO:0000313" key="6">
    <source>
        <dbReference type="Proteomes" id="UP000636709"/>
    </source>
</evidence>
<dbReference type="InterPro" id="IPR031052">
    <property type="entry name" value="FHY3/FAR1"/>
</dbReference>
<comment type="caution">
    <text evidence="5">The sequence shown here is derived from an EMBL/GenBank/DDBJ whole genome shotgun (WGS) entry which is preliminary data.</text>
</comment>
<dbReference type="OrthoDB" id="643208at2759"/>
<evidence type="ECO:0000313" key="5">
    <source>
        <dbReference type="EMBL" id="KAF8732127.1"/>
    </source>
</evidence>
<feature type="domain" description="MULE transposase" evidence="4">
    <location>
        <begin position="235"/>
        <end position="326"/>
    </location>
</feature>
<accession>A0A835F8V6</accession>
<feature type="domain" description="FAR1" evidence="3">
    <location>
        <begin position="40"/>
        <end position="118"/>
    </location>
</feature>
<dbReference type="GO" id="GO:0005634">
    <property type="term" value="C:nucleus"/>
    <property type="evidence" value="ECO:0007669"/>
    <property type="project" value="UniProtKB-SubCell"/>
</dbReference>
<feature type="region of interest" description="Disordered" evidence="2">
    <location>
        <begin position="642"/>
        <end position="665"/>
    </location>
</feature>
<dbReference type="GO" id="GO:0008270">
    <property type="term" value="F:zinc ion binding"/>
    <property type="evidence" value="ECO:0007669"/>
    <property type="project" value="UniProtKB-UniRule"/>
</dbReference>
<proteinExistence type="inferred from homology"/>
<comment type="function">
    <text evidence="1">Putative transcription activator involved in regulating light control of development.</text>
</comment>
<keyword evidence="1" id="KW-0863">Zinc-finger</keyword>
<dbReference type="PANTHER" id="PTHR31669">
    <property type="entry name" value="PROTEIN FAR1-RELATED SEQUENCE 10-RELATED"/>
    <property type="match status" value="1"/>
</dbReference>
<dbReference type="GO" id="GO:0006355">
    <property type="term" value="P:regulation of DNA-templated transcription"/>
    <property type="evidence" value="ECO:0007669"/>
    <property type="project" value="UniProtKB-UniRule"/>
</dbReference>
<feature type="compositionally biased region" description="Low complexity" evidence="2">
    <location>
        <begin position="656"/>
        <end position="665"/>
    </location>
</feature>
<comment type="subcellular location">
    <subcellularLocation>
        <location evidence="1">Nucleus</location>
    </subcellularLocation>
</comment>
<evidence type="ECO:0000259" key="3">
    <source>
        <dbReference type="Pfam" id="PF03101"/>
    </source>
</evidence>
<keyword evidence="6" id="KW-1185">Reference proteome</keyword>
<name>A0A835F8V6_9POAL</name>
<dbReference type="Proteomes" id="UP000636709">
    <property type="component" value="Unassembled WGS sequence"/>
</dbReference>
<evidence type="ECO:0000256" key="2">
    <source>
        <dbReference type="SAM" id="MobiDB-lite"/>
    </source>
</evidence>
<keyword evidence="1" id="KW-0862">Zinc</keyword>
<dbReference type="Pfam" id="PF10551">
    <property type="entry name" value="MULE"/>
    <property type="match status" value="1"/>
</dbReference>
<dbReference type="EMBL" id="JACEFO010001605">
    <property type="protein sequence ID" value="KAF8732127.1"/>
    <property type="molecule type" value="Genomic_DNA"/>
</dbReference>
<dbReference type="InterPro" id="IPR018289">
    <property type="entry name" value="MULE_transposase_dom"/>
</dbReference>
<evidence type="ECO:0000256" key="1">
    <source>
        <dbReference type="RuleBase" id="RU367018"/>
    </source>
</evidence>
<reference evidence="5" key="1">
    <citation type="submission" date="2020-07" db="EMBL/GenBank/DDBJ databases">
        <title>Genome sequence and genetic diversity analysis of an under-domesticated orphan crop, white fonio (Digitaria exilis).</title>
        <authorList>
            <person name="Bennetzen J.L."/>
            <person name="Chen S."/>
            <person name="Ma X."/>
            <person name="Wang X."/>
            <person name="Yssel A.E.J."/>
            <person name="Chaluvadi S.R."/>
            <person name="Johnson M."/>
            <person name="Gangashetty P."/>
            <person name="Hamidou F."/>
            <person name="Sanogo M.D."/>
            <person name="Zwaenepoel A."/>
            <person name="Wallace J."/>
            <person name="Van De Peer Y."/>
            <person name="Van Deynze A."/>
        </authorList>
    </citation>
    <scope>NUCLEOTIDE SEQUENCE</scope>
    <source>
        <tissue evidence="5">Leaves</tissue>
    </source>
</reference>
<comment type="similarity">
    <text evidence="1">Belongs to the FHY3/FAR1 family.</text>
</comment>
<keyword evidence="1" id="KW-0539">Nucleus</keyword>
<dbReference type="AlphaFoldDB" id="A0A835F8V6"/>
<gene>
    <name evidence="5" type="ORF">HU200_016092</name>
</gene>
<sequence length="733" mass="82399">MPGRVSAYEQTLRNYAEKKSGVVIDPAVGTSFDSRAEAYEFYNLYSWEVGFGIRWGKNRKNAAKSVVGQYIVCSCMGNPDKANRSTQRTGCKAMIKLLRSNDNGWHIGAFIADHTHPLTGACSDRSDWPSHKHLDPYNKDLVLHLRNNNIDHNKINDIIAGFFGAMENARISKENSDDNVCKALELFHSFRRDDPSFIYSVEVDNESRIKTLLWTNGCSRMQYARMQYAHFGDSITFDTTYRTTLYDMPFALFVGTNNHYQSVILGGVLMRYETEESFKWVFNEFVTIMGGKTPCTILTDWCHEMELAIQEVLPKTTHRWCKLHVLRREDEYLGPIYSKKSGFKGDFHKIVDATLLTVTEFESAWQHLLENYNLHGDTFLSQIYDSRHRWAKPYFKDKFCGKQTSMQKSETVKHMLKGYVPPDSSIYMFVQQYNQLQSDLESKESFEENRSKKKSRVLSKGVRIEEHAAKVYTRAMFEKFGEVIFESGSYVVSEKDKGKAYVARHIRGDRQETWSQVEFEVTICAEDGTVVCECGLGEHMGMAYALLPCCKGDDTLGNAGDTCWKHRETLDEERSCAKDISPVHLTGYPKDVTPGMQQAYRYSALYVSAMELVDLGALNHDAFAIATAALAQAKQRLLEAGKAKDGARLGKQPTRSAGGAAQGSVAQEVSVVTMDDTASAAPGRKGKLLHHLPAEQVSQPNPQLQLTCEQACHFGVVGTSVAICTSGNGNPAK</sequence>
<dbReference type="InterPro" id="IPR004330">
    <property type="entry name" value="FAR1_DNA_bnd_dom"/>
</dbReference>
<keyword evidence="1" id="KW-0479">Metal-binding</keyword>
<evidence type="ECO:0000259" key="4">
    <source>
        <dbReference type="Pfam" id="PF10551"/>
    </source>
</evidence>
<organism evidence="5 6">
    <name type="scientific">Digitaria exilis</name>
    <dbReference type="NCBI Taxonomy" id="1010633"/>
    <lineage>
        <taxon>Eukaryota</taxon>
        <taxon>Viridiplantae</taxon>
        <taxon>Streptophyta</taxon>
        <taxon>Embryophyta</taxon>
        <taxon>Tracheophyta</taxon>
        <taxon>Spermatophyta</taxon>
        <taxon>Magnoliopsida</taxon>
        <taxon>Liliopsida</taxon>
        <taxon>Poales</taxon>
        <taxon>Poaceae</taxon>
        <taxon>PACMAD clade</taxon>
        <taxon>Panicoideae</taxon>
        <taxon>Panicodae</taxon>
        <taxon>Paniceae</taxon>
        <taxon>Anthephorinae</taxon>
        <taxon>Digitaria</taxon>
    </lineage>
</organism>